<sequence length="173" mass="18921">MLCGQLKTIDGSVVRHSGATSLAFARHVPGYGLLEGRFGRQAGGRFGRRAAMLRSCRLAGCSTAGRLQRAIQAALSAEVRECWRAGVCEVGVHWQLGGTRWWSRLQAPFWRGKSNPAANQTVLSTTVRGSAHQHRMHASGQGINNGRQPWKRNESRTRDGRGTSTTPPARPQH</sequence>
<organism evidence="2 3">
    <name type="scientific">Karstenula rhodostoma CBS 690.94</name>
    <dbReference type="NCBI Taxonomy" id="1392251"/>
    <lineage>
        <taxon>Eukaryota</taxon>
        <taxon>Fungi</taxon>
        <taxon>Dikarya</taxon>
        <taxon>Ascomycota</taxon>
        <taxon>Pezizomycotina</taxon>
        <taxon>Dothideomycetes</taxon>
        <taxon>Pleosporomycetidae</taxon>
        <taxon>Pleosporales</taxon>
        <taxon>Massarineae</taxon>
        <taxon>Didymosphaeriaceae</taxon>
        <taxon>Karstenula</taxon>
    </lineage>
</organism>
<dbReference type="Proteomes" id="UP000799764">
    <property type="component" value="Unassembled WGS sequence"/>
</dbReference>
<feature type="compositionally biased region" description="Basic and acidic residues" evidence="1">
    <location>
        <begin position="151"/>
        <end position="161"/>
    </location>
</feature>
<evidence type="ECO:0000313" key="2">
    <source>
        <dbReference type="EMBL" id="KAF2439787.1"/>
    </source>
</evidence>
<keyword evidence="3" id="KW-1185">Reference proteome</keyword>
<reference evidence="2" key="1">
    <citation type="journal article" date="2020" name="Stud. Mycol.">
        <title>101 Dothideomycetes genomes: a test case for predicting lifestyles and emergence of pathogens.</title>
        <authorList>
            <person name="Haridas S."/>
            <person name="Albert R."/>
            <person name="Binder M."/>
            <person name="Bloem J."/>
            <person name="Labutti K."/>
            <person name="Salamov A."/>
            <person name="Andreopoulos B."/>
            <person name="Baker S."/>
            <person name="Barry K."/>
            <person name="Bills G."/>
            <person name="Bluhm B."/>
            <person name="Cannon C."/>
            <person name="Castanera R."/>
            <person name="Culley D."/>
            <person name="Daum C."/>
            <person name="Ezra D."/>
            <person name="Gonzalez J."/>
            <person name="Henrissat B."/>
            <person name="Kuo A."/>
            <person name="Liang C."/>
            <person name="Lipzen A."/>
            <person name="Lutzoni F."/>
            <person name="Magnuson J."/>
            <person name="Mondo S."/>
            <person name="Nolan M."/>
            <person name="Ohm R."/>
            <person name="Pangilinan J."/>
            <person name="Park H.-J."/>
            <person name="Ramirez L."/>
            <person name="Alfaro M."/>
            <person name="Sun H."/>
            <person name="Tritt A."/>
            <person name="Yoshinaga Y."/>
            <person name="Zwiers L.-H."/>
            <person name="Turgeon B."/>
            <person name="Goodwin S."/>
            <person name="Spatafora J."/>
            <person name="Crous P."/>
            <person name="Grigoriev I."/>
        </authorList>
    </citation>
    <scope>NUCLEOTIDE SEQUENCE</scope>
    <source>
        <strain evidence="2">CBS 690.94</strain>
    </source>
</reference>
<comment type="caution">
    <text evidence="2">The sequence shown here is derived from an EMBL/GenBank/DDBJ whole genome shotgun (WGS) entry which is preliminary data.</text>
</comment>
<gene>
    <name evidence="2" type="ORF">P171DRAFT_111512</name>
</gene>
<feature type="region of interest" description="Disordered" evidence="1">
    <location>
        <begin position="129"/>
        <end position="173"/>
    </location>
</feature>
<dbReference type="EMBL" id="MU001508">
    <property type="protein sequence ID" value="KAF2439787.1"/>
    <property type="molecule type" value="Genomic_DNA"/>
</dbReference>
<name>A0A9P4P9G7_9PLEO</name>
<protein>
    <submittedName>
        <fullName evidence="2">Uncharacterized protein</fullName>
    </submittedName>
</protein>
<evidence type="ECO:0000256" key="1">
    <source>
        <dbReference type="SAM" id="MobiDB-lite"/>
    </source>
</evidence>
<evidence type="ECO:0000313" key="3">
    <source>
        <dbReference type="Proteomes" id="UP000799764"/>
    </source>
</evidence>
<accession>A0A9P4P9G7</accession>
<proteinExistence type="predicted"/>
<dbReference type="AlphaFoldDB" id="A0A9P4P9G7"/>